<dbReference type="CDD" id="cd00093">
    <property type="entry name" value="HTH_XRE"/>
    <property type="match status" value="1"/>
</dbReference>
<dbReference type="PROSITE" id="PS50943">
    <property type="entry name" value="HTH_CROC1"/>
    <property type="match status" value="1"/>
</dbReference>
<keyword evidence="2" id="KW-0238">DNA-binding</keyword>
<dbReference type="PANTHER" id="PTHR40661:SF3">
    <property type="entry name" value="FELS-1 PROPHAGE TRANSCRIPTIONAL REGULATOR"/>
    <property type="match status" value="1"/>
</dbReference>
<dbReference type="Gene3D" id="2.10.109.10">
    <property type="entry name" value="Umud Fragment, subunit A"/>
    <property type="match status" value="1"/>
</dbReference>
<dbReference type="SUPFAM" id="SSF47413">
    <property type="entry name" value="lambda repressor-like DNA-binding domains"/>
    <property type="match status" value="1"/>
</dbReference>
<evidence type="ECO:0000313" key="6">
    <source>
        <dbReference type="Proteomes" id="UP001372714"/>
    </source>
</evidence>
<evidence type="ECO:0000313" key="5">
    <source>
        <dbReference type="EMBL" id="WWM68564.1"/>
    </source>
</evidence>
<proteinExistence type="predicted"/>
<dbReference type="InterPro" id="IPR010982">
    <property type="entry name" value="Lambda_DNA-bd_dom_sf"/>
</dbReference>
<sequence length="224" mass="24486">MSLVEVNTQRNVATMKKWNELAKARMKEQKLTQEKLAETLGVTQGAIAHWLSGRREPDLATINRILTAVGLPELQMGSDSNADPGPTLTTPFRSVKIAGTAQLGAEGYWTALSPSDGHVDIPTKDKDAYALRLRGDSMSPAIRSGWVAVCEPNSQLIPGEYVHIKLKGFDGEGESMVKELLYANEEEISVMSINDAFGRRTLALADIEYIHPVPFIVAPSKIVQ</sequence>
<dbReference type="Pfam" id="PF00717">
    <property type="entry name" value="Peptidase_S24"/>
    <property type="match status" value="1"/>
</dbReference>
<dbReference type="InterPro" id="IPR001387">
    <property type="entry name" value="Cro/C1-type_HTH"/>
</dbReference>
<dbReference type="InterPro" id="IPR039418">
    <property type="entry name" value="LexA-like"/>
</dbReference>
<dbReference type="Pfam" id="PF01381">
    <property type="entry name" value="HTH_3"/>
    <property type="match status" value="1"/>
</dbReference>
<dbReference type="SMART" id="SM00530">
    <property type="entry name" value="HTH_XRE"/>
    <property type="match status" value="1"/>
</dbReference>
<dbReference type="Gene3D" id="1.10.260.40">
    <property type="entry name" value="lambda repressor-like DNA-binding domains"/>
    <property type="match status" value="1"/>
</dbReference>
<dbReference type="CDD" id="cd06529">
    <property type="entry name" value="S24_LexA-like"/>
    <property type="match status" value="1"/>
</dbReference>
<organism evidence="5 6">
    <name type="scientific">Pseudomonas benzopyrenica</name>
    <dbReference type="NCBI Taxonomy" id="2993566"/>
    <lineage>
        <taxon>Bacteria</taxon>
        <taxon>Pseudomonadati</taxon>
        <taxon>Pseudomonadota</taxon>
        <taxon>Gammaproteobacteria</taxon>
        <taxon>Pseudomonadales</taxon>
        <taxon>Pseudomonadaceae</taxon>
        <taxon>Pseudomonas</taxon>
    </lineage>
</organism>
<dbReference type="RefSeq" id="WP_338546841.1">
    <property type="nucleotide sequence ID" value="NZ_CP145723.1"/>
</dbReference>
<keyword evidence="1" id="KW-0805">Transcription regulation</keyword>
<gene>
    <name evidence="5" type="ORF">V6W80_09945</name>
</gene>
<dbReference type="PANTHER" id="PTHR40661">
    <property type="match status" value="1"/>
</dbReference>
<dbReference type="Proteomes" id="UP001372714">
    <property type="component" value="Chromosome"/>
</dbReference>
<keyword evidence="3" id="KW-0804">Transcription</keyword>
<dbReference type="InterPro" id="IPR015927">
    <property type="entry name" value="Peptidase_S24_S26A/B/C"/>
</dbReference>
<keyword evidence="6" id="KW-1185">Reference proteome</keyword>
<accession>A0ABZ2FWG1</accession>
<evidence type="ECO:0000259" key="4">
    <source>
        <dbReference type="PROSITE" id="PS50943"/>
    </source>
</evidence>
<dbReference type="SUPFAM" id="SSF51306">
    <property type="entry name" value="LexA/Signal peptidase"/>
    <property type="match status" value="1"/>
</dbReference>
<dbReference type="EMBL" id="CP145723">
    <property type="protein sequence ID" value="WWM68564.1"/>
    <property type="molecule type" value="Genomic_DNA"/>
</dbReference>
<evidence type="ECO:0000256" key="3">
    <source>
        <dbReference type="ARBA" id="ARBA00023163"/>
    </source>
</evidence>
<feature type="domain" description="HTH cro/C1-type" evidence="4">
    <location>
        <begin position="23"/>
        <end position="76"/>
    </location>
</feature>
<reference evidence="5 6" key="1">
    <citation type="submission" date="2024-02" db="EMBL/GenBank/DDBJ databases">
        <title>The whole genome sequence of Pseudomonas benzopyrenica MLY92.</title>
        <authorList>
            <person name="Liu Y."/>
        </authorList>
    </citation>
    <scope>NUCLEOTIDE SEQUENCE [LARGE SCALE GENOMIC DNA]</scope>
    <source>
        <strain evidence="5 6">MLY92</strain>
    </source>
</reference>
<evidence type="ECO:0000256" key="1">
    <source>
        <dbReference type="ARBA" id="ARBA00023015"/>
    </source>
</evidence>
<dbReference type="InterPro" id="IPR036286">
    <property type="entry name" value="LexA/Signal_pep-like_sf"/>
</dbReference>
<evidence type="ECO:0000256" key="2">
    <source>
        <dbReference type="ARBA" id="ARBA00023125"/>
    </source>
</evidence>
<protein>
    <submittedName>
        <fullName evidence="5">LexA family transcriptional regulator</fullName>
    </submittedName>
</protein>
<name>A0ABZ2FWG1_9PSED</name>